<proteinExistence type="predicted"/>
<dbReference type="Pfam" id="PF00931">
    <property type="entry name" value="NB-ARC"/>
    <property type="match status" value="1"/>
</dbReference>
<dbReference type="SUPFAM" id="SSF48452">
    <property type="entry name" value="TPR-like"/>
    <property type="match status" value="1"/>
</dbReference>
<accession>A0ABR9UHZ2</accession>
<gene>
    <name evidence="6" type="ORF">IQ236_18455</name>
</gene>
<dbReference type="PROSITE" id="PS50293">
    <property type="entry name" value="TPR_REGION"/>
    <property type="match status" value="2"/>
</dbReference>
<dbReference type="SUPFAM" id="SSF52540">
    <property type="entry name" value="P-loop containing nucleoside triphosphate hydrolases"/>
    <property type="match status" value="1"/>
</dbReference>
<dbReference type="Gene3D" id="1.25.40.10">
    <property type="entry name" value="Tetratricopeptide repeat domain"/>
    <property type="match status" value="1"/>
</dbReference>
<dbReference type="PROSITE" id="PS50005">
    <property type="entry name" value="TPR"/>
    <property type="match status" value="3"/>
</dbReference>
<comment type="subcellular location">
    <subcellularLocation>
        <location evidence="1">Cytoplasm</location>
    </subcellularLocation>
</comment>
<dbReference type="PANTHER" id="PTHR45954">
    <property type="entry name" value="LD33695P"/>
    <property type="match status" value="1"/>
</dbReference>
<evidence type="ECO:0000313" key="6">
    <source>
        <dbReference type="EMBL" id="MBE9145184.1"/>
    </source>
</evidence>
<reference evidence="6 7" key="1">
    <citation type="submission" date="2020-10" db="EMBL/GenBank/DDBJ databases">
        <authorList>
            <person name="Castelo-Branco R."/>
            <person name="Eusebio N."/>
            <person name="Adriana R."/>
            <person name="Vieira A."/>
            <person name="Brugerolle De Fraissinette N."/>
            <person name="Rezende De Castro R."/>
            <person name="Schneider M.P."/>
            <person name="Vasconcelos V."/>
            <person name="Leao P.N."/>
        </authorList>
    </citation>
    <scope>NUCLEOTIDE SEQUENCE [LARGE SCALE GENOMIC DNA]</scope>
    <source>
        <strain evidence="6 7">LEGE 06226</strain>
    </source>
</reference>
<dbReference type="Gene3D" id="3.40.50.300">
    <property type="entry name" value="P-loop containing nucleotide triphosphate hydrolases"/>
    <property type="match status" value="1"/>
</dbReference>
<evidence type="ECO:0000256" key="1">
    <source>
        <dbReference type="ARBA" id="ARBA00004496"/>
    </source>
</evidence>
<evidence type="ECO:0000259" key="5">
    <source>
        <dbReference type="Pfam" id="PF00931"/>
    </source>
</evidence>
<dbReference type="EMBL" id="JADEWU010000050">
    <property type="protein sequence ID" value="MBE9145184.1"/>
    <property type="molecule type" value="Genomic_DNA"/>
</dbReference>
<feature type="repeat" description="TPR" evidence="4">
    <location>
        <begin position="567"/>
        <end position="600"/>
    </location>
</feature>
<dbReference type="PANTHER" id="PTHR45954:SF1">
    <property type="entry name" value="LD33695P"/>
    <property type="match status" value="1"/>
</dbReference>
<keyword evidence="4" id="KW-0802">TPR repeat</keyword>
<dbReference type="InterPro" id="IPR052386">
    <property type="entry name" value="GPSM"/>
</dbReference>
<evidence type="ECO:0000256" key="3">
    <source>
        <dbReference type="ARBA" id="ARBA00022737"/>
    </source>
</evidence>
<dbReference type="InterPro" id="IPR027417">
    <property type="entry name" value="P-loop_NTPase"/>
</dbReference>
<keyword evidence="3" id="KW-0677">Repeat</keyword>
<comment type="caution">
    <text evidence="6">The sequence shown here is derived from an EMBL/GenBank/DDBJ whole genome shotgun (WGS) entry which is preliminary data.</text>
</comment>
<evidence type="ECO:0000313" key="7">
    <source>
        <dbReference type="Proteomes" id="UP000640725"/>
    </source>
</evidence>
<dbReference type="Proteomes" id="UP000640725">
    <property type="component" value="Unassembled WGS sequence"/>
</dbReference>
<feature type="domain" description="NB-ARC" evidence="5">
    <location>
        <begin position="75"/>
        <end position="209"/>
    </location>
</feature>
<evidence type="ECO:0000256" key="2">
    <source>
        <dbReference type="ARBA" id="ARBA00022490"/>
    </source>
</evidence>
<keyword evidence="7" id="KW-1185">Reference proteome</keyword>
<feature type="repeat" description="TPR" evidence="4">
    <location>
        <begin position="487"/>
        <end position="520"/>
    </location>
</feature>
<protein>
    <submittedName>
        <fullName evidence="6">Tetratricopeptide repeat protein</fullName>
    </submittedName>
</protein>
<sequence length="689" mass="78548">MQQVESGFAVVLEAAKQEILEEIRAGFSGVNERLGEIIQDIDDIKEILHTKPIVGVLIGGNYSGVCTCWQGRGEEIKQLINWIRDPEITLMGIEGTGGLGKTSLAAKVFDELKTEYCSYWADVSTGAVFTEVARKVLEYFNFPIPQQETEFVQALISCLQQTKCLLVFDNLETLLQENEFATGSFYDEFFRSWTNKRSESAIIVTTRERPNIRGFNHWIPLAGFAETEGAAFLQEKGIKNNQGELKAFSRLVDGYPLLLRLVADLLIDDSPQNPRLERLKELGLENLQQLLTHPDVKGNHRQREVGIVAVLDVSYQRLTEELKTLLTAVTVLRGEFDAEIALAMSGLEKTTAEIQQDLRQLTRQSWLLESENRLWSFQLVILAYLKHKAGEQTAAHLKAIDFYQNRLKPRQQWQTLDDVNEYLQIFYHCCQLGQYSLAFDTIYSRTDYDDVDNFLNLSGYNSTRVELYDQLAENWQPEGEDENWQFGAALTSLGNAYNSLGQYQQALDFYQQSLEIQQEIGDRSGVANSLGNLGSAYHSLGQYQQAINFHEKSLEISQEIGYKIGEAISLNNLGEAYQHLDNYQIAIQYYQKALAIQLENPQYQAIFWANLGESLGKINRTEDSLGAYRNARELYQNLGLDADVQKCDNAIQQLTSPSPLSAPQSQGFWHWLNIQIRRFWRWLRQLGRG</sequence>
<dbReference type="PRINTS" id="PR00364">
    <property type="entry name" value="DISEASERSIST"/>
</dbReference>
<feature type="repeat" description="TPR" evidence="4">
    <location>
        <begin position="527"/>
        <end position="560"/>
    </location>
</feature>
<dbReference type="InterPro" id="IPR011990">
    <property type="entry name" value="TPR-like_helical_dom_sf"/>
</dbReference>
<dbReference type="InterPro" id="IPR019734">
    <property type="entry name" value="TPR_rpt"/>
</dbReference>
<dbReference type="InterPro" id="IPR002182">
    <property type="entry name" value="NB-ARC"/>
</dbReference>
<dbReference type="SMART" id="SM00028">
    <property type="entry name" value="TPR"/>
    <property type="match status" value="4"/>
</dbReference>
<dbReference type="Pfam" id="PF13424">
    <property type="entry name" value="TPR_12"/>
    <property type="match status" value="2"/>
</dbReference>
<evidence type="ECO:0000256" key="4">
    <source>
        <dbReference type="PROSITE-ProRule" id="PRU00339"/>
    </source>
</evidence>
<keyword evidence="2" id="KW-0963">Cytoplasm</keyword>
<organism evidence="6 7">
    <name type="scientific">Planktothrix mougeotii LEGE 06226</name>
    <dbReference type="NCBI Taxonomy" id="1828728"/>
    <lineage>
        <taxon>Bacteria</taxon>
        <taxon>Bacillati</taxon>
        <taxon>Cyanobacteriota</taxon>
        <taxon>Cyanophyceae</taxon>
        <taxon>Oscillatoriophycideae</taxon>
        <taxon>Oscillatoriales</taxon>
        <taxon>Microcoleaceae</taxon>
        <taxon>Planktothrix</taxon>
    </lineage>
</organism>
<name>A0ABR9UHZ2_9CYAN</name>